<evidence type="ECO:0000313" key="1">
    <source>
        <dbReference type="EMBL" id="ODA36794.1"/>
    </source>
</evidence>
<name>A0A1C3EUF1_9PLAN</name>
<dbReference type="AlphaFoldDB" id="A0A1C3EUF1"/>
<keyword evidence="2" id="KW-1185">Reference proteome</keyword>
<dbReference type="Proteomes" id="UP000094828">
    <property type="component" value="Unassembled WGS sequence"/>
</dbReference>
<sequence>MPSRSRRLCFLFRRKFSREGNAADGDIKTGDIEEEKREVNLVASDGASQLGSSYTHIFISAEFISG</sequence>
<evidence type="ECO:0000313" key="2">
    <source>
        <dbReference type="Proteomes" id="UP000094828"/>
    </source>
</evidence>
<reference evidence="1 2" key="1">
    <citation type="submission" date="2016-05" db="EMBL/GenBank/DDBJ databases">
        <title>Genomic and physiological characterization of Planctopirus sp. isolated from fresh water lake.</title>
        <authorList>
            <person name="Subhash Y."/>
            <person name="Ramana C."/>
        </authorList>
    </citation>
    <scope>NUCLEOTIDE SEQUENCE [LARGE SCALE GENOMIC DNA]</scope>
    <source>
        <strain evidence="1 2">JC280</strain>
    </source>
</reference>
<proteinExistence type="predicted"/>
<accession>A0A1C3EUF1</accession>
<protein>
    <submittedName>
        <fullName evidence="1">Uncharacterized protein</fullName>
    </submittedName>
</protein>
<dbReference type="EMBL" id="LYDR01000001">
    <property type="protein sequence ID" value="ODA36794.1"/>
    <property type="molecule type" value="Genomic_DNA"/>
</dbReference>
<organism evidence="1 2">
    <name type="scientific">Planctopirus hydrillae</name>
    <dbReference type="NCBI Taxonomy" id="1841610"/>
    <lineage>
        <taxon>Bacteria</taxon>
        <taxon>Pseudomonadati</taxon>
        <taxon>Planctomycetota</taxon>
        <taxon>Planctomycetia</taxon>
        <taxon>Planctomycetales</taxon>
        <taxon>Planctomycetaceae</taxon>
        <taxon>Planctopirus</taxon>
    </lineage>
</organism>
<comment type="caution">
    <text evidence="1">The sequence shown here is derived from an EMBL/GenBank/DDBJ whole genome shotgun (WGS) entry which is preliminary data.</text>
</comment>
<gene>
    <name evidence="1" type="ORF">A6X21_01600</name>
</gene>